<dbReference type="GeneID" id="77011643"/>
<evidence type="ECO:0000256" key="5">
    <source>
        <dbReference type="ARBA" id="ARBA00023015"/>
    </source>
</evidence>
<dbReference type="STRING" id="44252.DJ90_893"/>
<feature type="domain" description="Response regulatory" evidence="10">
    <location>
        <begin position="3"/>
        <end position="120"/>
    </location>
</feature>
<comment type="caution">
    <text evidence="11">The sequence shown here is derived from an EMBL/GenBank/DDBJ whole genome shotgun (WGS) entry which is preliminary data.</text>
</comment>
<dbReference type="GO" id="GO:0003700">
    <property type="term" value="F:DNA-binding transcription factor activity"/>
    <property type="evidence" value="ECO:0007669"/>
    <property type="project" value="InterPro"/>
</dbReference>
<accession>A0A090ZG80</accession>
<dbReference type="GO" id="GO:0000160">
    <property type="term" value="P:phosphorelay signal transduction system"/>
    <property type="evidence" value="ECO:0007669"/>
    <property type="project" value="UniProtKB-KW"/>
</dbReference>
<keyword evidence="6" id="KW-0238">DNA-binding</keyword>
<dbReference type="Proteomes" id="UP000442469">
    <property type="component" value="Unassembled WGS sequence"/>
</dbReference>
<reference evidence="11 13" key="1">
    <citation type="submission" date="2014-04" db="EMBL/GenBank/DDBJ databases">
        <authorList>
            <person name="Bishop-Lilly K.A."/>
            <person name="Broomall S.M."/>
            <person name="Chain P.S."/>
            <person name="Chertkov O."/>
            <person name="Coyne S.R."/>
            <person name="Daligault H.E."/>
            <person name="Davenport K.W."/>
            <person name="Erkkila T."/>
            <person name="Frey K.G."/>
            <person name="Gibbons H.S."/>
            <person name="Gu W."/>
            <person name="Jaissle J."/>
            <person name="Johnson S.L."/>
            <person name="Koroleva G.I."/>
            <person name="Ladner J.T."/>
            <person name="Lo C.-C."/>
            <person name="Minogue T.D."/>
            <person name="Munk C."/>
            <person name="Palacios G.F."/>
            <person name="Redden C.L."/>
            <person name="Rosenzweig C.N."/>
            <person name="Scholz M.B."/>
            <person name="Teshima H."/>
            <person name="Xu Y."/>
        </authorList>
    </citation>
    <scope>NUCLEOTIDE SEQUENCE [LARGE SCALE GENOMIC DNA]</scope>
    <source>
        <strain evidence="11 13">8244</strain>
    </source>
</reference>
<dbReference type="InterPro" id="IPR051552">
    <property type="entry name" value="HptR"/>
</dbReference>
<dbReference type="PANTHER" id="PTHR42713">
    <property type="entry name" value="HISTIDINE KINASE-RELATED"/>
    <property type="match status" value="1"/>
</dbReference>
<evidence type="ECO:0000313" key="11">
    <source>
        <dbReference type="EMBL" id="KFN10334.1"/>
    </source>
</evidence>
<name>A0A090ZG80_PAEMA</name>
<dbReference type="PATRIC" id="fig|44252.3.peg.1350"/>
<evidence type="ECO:0000256" key="1">
    <source>
        <dbReference type="ARBA" id="ARBA00004496"/>
    </source>
</evidence>
<evidence type="ECO:0000256" key="7">
    <source>
        <dbReference type="ARBA" id="ARBA00023163"/>
    </source>
</evidence>
<protein>
    <submittedName>
        <fullName evidence="11">Helix-turn-helix domain protein</fullName>
    </submittedName>
    <submittedName>
        <fullName evidence="12">Response regulator</fullName>
    </submittedName>
</protein>
<organism evidence="11 13">
    <name type="scientific">Paenibacillus macerans</name>
    <name type="common">Bacillus macerans</name>
    <dbReference type="NCBI Taxonomy" id="44252"/>
    <lineage>
        <taxon>Bacteria</taxon>
        <taxon>Bacillati</taxon>
        <taxon>Bacillota</taxon>
        <taxon>Bacilli</taxon>
        <taxon>Bacillales</taxon>
        <taxon>Paenibacillaceae</taxon>
        <taxon>Paenibacillus</taxon>
    </lineage>
</organism>
<evidence type="ECO:0000259" key="10">
    <source>
        <dbReference type="PROSITE" id="PS50110"/>
    </source>
</evidence>
<sequence>MIKLMIVEDEPLERMALRKIIQRLPLDLEVVEDALNGEEAVHKVQLLGPQILLMDIRMPEKNGLEAQQQIIHRFPQTKTIILTAYGDFQYAREALQCGVIDYLLKPVPPHQLKSALDKAILSLNQGEAMDAETIPAAPKPDEDLIKTALRYIERHITSELTLSEVAAFIHLNPQYFSRLFKSRTGVTFTEYVSVQKINRAKDMLLNSNLPVYRVAIDLGFSDAAYFSRVFFKYEQQTPLQFKKQAERTLRERTRRQ</sequence>
<dbReference type="PANTHER" id="PTHR42713:SF3">
    <property type="entry name" value="TRANSCRIPTIONAL REGULATORY PROTEIN HPTR"/>
    <property type="match status" value="1"/>
</dbReference>
<dbReference type="SMART" id="SM00342">
    <property type="entry name" value="HTH_ARAC"/>
    <property type="match status" value="1"/>
</dbReference>
<dbReference type="RefSeq" id="WP_036619973.1">
    <property type="nucleotide sequence ID" value="NZ_BOSD01000017.1"/>
</dbReference>
<evidence type="ECO:0000313" key="13">
    <source>
        <dbReference type="Proteomes" id="UP000029278"/>
    </source>
</evidence>
<keyword evidence="4" id="KW-0902">Two-component regulatory system</keyword>
<keyword evidence="3 8" id="KW-0597">Phosphoprotein</keyword>
<gene>
    <name evidence="11" type="ORF">DJ90_893</name>
    <name evidence="12" type="ORF">GNQ08_05680</name>
</gene>
<keyword evidence="13" id="KW-1185">Reference proteome</keyword>
<dbReference type="InterPro" id="IPR009057">
    <property type="entry name" value="Homeodomain-like_sf"/>
</dbReference>
<dbReference type="GO" id="GO:0043565">
    <property type="term" value="F:sequence-specific DNA binding"/>
    <property type="evidence" value="ECO:0007669"/>
    <property type="project" value="InterPro"/>
</dbReference>
<evidence type="ECO:0000256" key="8">
    <source>
        <dbReference type="PROSITE-ProRule" id="PRU00169"/>
    </source>
</evidence>
<dbReference type="Proteomes" id="UP000029278">
    <property type="component" value="Unassembled WGS sequence"/>
</dbReference>
<keyword evidence="5" id="KW-0805">Transcription regulation</keyword>
<dbReference type="EMBL" id="WNZZ01000003">
    <property type="protein sequence ID" value="MUG21918.1"/>
    <property type="molecule type" value="Genomic_DNA"/>
</dbReference>
<dbReference type="SUPFAM" id="SSF46689">
    <property type="entry name" value="Homeodomain-like"/>
    <property type="match status" value="2"/>
</dbReference>
<dbReference type="InterPro" id="IPR001789">
    <property type="entry name" value="Sig_transdc_resp-reg_receiver"/>
</dbReference>
<dbReference type="Pfam" id="PF00072">
    <property type="entry name" value="Response_reg"/>
    <property type="match status" value="1"/>
</dbReference>
<dbReference type="CDD" id="cd17536">
    <property type="entry name" value="REC_YesN-like"/>
    <property type="match status" value="1"/>
</dbReference>
<evidence type="ECO:0000313" key="12">
    <source>
        <dbReference type="EMBL" id="MUG21918.1"/>
    </source>
</evidence>
<dbReference type="SMART" id="SM00448">
    <property type="entry name" value="REC"/>
    <property type="match status" value="1"/>
</dbReference>
<feature type="domain" description="HTH araC/xylS-type" evidence="9">
    <location>
        <begin position="146"/>
        <end position="244"/>
    </location>
</feature>
<dbReference type="SUPFAM" id="SSF52172">
    <property type="entry name" value="CheY-like"/>
    <property type="match status" value="1"/>
</dbReference>
<evidence type="ECO:0000256" key="3">
    <source>
        <dbReference type="ARBA" id="ARBA00022553"/>
    </source>
</evidence>
<dbReference type="HOGENOM" id="CLU_000445_5_1_9"/>
<reference evidence="12 14" key="2">
    <citation type="submission" date="2019-11" db="EMBL/GenBank/DDBJ databases">
        <title>Draft genome sequences of five Paenibacillus species of dairy origin.</title>
        <authorList>
            <person name="Olajide A.M."/>
            <person name="Chen S."/>
            <person name="Lapointe G."/>
        </authorList>
    </citation>
    <scope>NUCLEOTIDE SEQUENCE [LARGE SCALE GENOMIC DNA]</scope>
    <source>
        <strain evidence="12 14">3CT49</strain>
    </source>
</reference>
<dbReference type="AlphaFoldDB" id="A0A090ZG80"/>
<dbReference type="InterPro" id="IPR018060">
    <property type="entry name" value="HTH_AraC"/>
</dbReference>
<dbReference type="InterPro" id="IPR011006">
    <property type="entry name" value="CheY-like_superfamily"/>
</dbReference>
<keyword evidence="7" id="KW-0804">Transcription</keyword>
<dbReference type="PROSITE" id="PS50110">
    <property type="entry name" value="RESPONSE_REGULATORY"/>
    <property type="match status" value="1"/>
</dbReference>
<keyword evidence="2" id="KW-0963">Cytoplasm</keyword>
<evidence type="ECO:0000256" key="2">
    <source>
        <dbReference type="ARBA" id="ARBA00022490"/>
    </source>
</evidence>
<dbReference type="OrthoDB" id="9788446at2"/>
<evidence type="ECO:0000313" key="14">
    <source>
        <dbReference type="Proteomes" id="UP000442469"/>
    </source>
</evidence>
<proteinExistence type="predicted"/>
<evidence type="ECO:0000259" key="9">
    <source>
        <dbReference type="PROSITE" id="PS01124"/>
    </source>
</evidence>
<evidence type="ECO:0000256" key="6">
    <source>
        <dbReference type="ARBA" id="ARBA00023125"/>
    </source>
</evidence>
<comment type="subcellular location">
    <subcellularLocation>
        <location evidence="1">Cytoplasm</location>
    </subcellularLocation>
</comment>
<dbReference type="Gene3D" id="1.10.10.60">
    <property type="entry name" value="Homeodomain-like"/>
    <property type="match status" value="2"/>
</dbReference>
<dbReference type="Gene3D" id="3.40.50.2300">
    <property type="match status" value="1"/>
</dbReference>
<feature type="modified residue" description="4-aspartylphosphate" evidence="8">
    <location>
        <position position="55"/>
    </location>
</feature>
<dbReference type="GO" id="GO:0005737">
    <property type="term" value="C:cytoplasm"/>
    <property type="evidence" value="ECO:0007669"/>
    <property type="project" value="UniProtKB-SubCell"/>
</dbReference>
<evidence type="ECO:0000256" key="4">
    <source>
        <dbReference type="ARBA" id="ARBA00023012"/>
    </source>
</evidence>
<dbReference type="PROSITE" id="PS01124">
    <property type="entry name" value="HTH_ARAC_FAMILY_2"/>
    <property type="match status" value="1"/>
</dbReference>
<dbReference type="EMBL" id="JMQA01000018">
    <property type="protein sequence ID" value="KFN10334.1"/>
    <property type="molecule type" value="Genomic_DNA"/>
</dbReference>
<dbReference type="Pfam" id="PF12833">
    <property type="entry name" value="HTH_18"/>
    <property type="match status" value="1"/>
</dbReference>